<dbReference type="GO" id="GO:0008236">
    <property type="term" value="F:serine-type peptidase activity"/>
    <property type="evidence" value="ECO:0007669"/>
    <property type="project" value="UniProtKB-KW"/>
</dbReference>
<evidence type="ECO:0000313" key="2">
    <source>
        <dbReference type="EMBL" id="TYS69982.1"/>
    </source>
</evidence>
<keyword evidence="1" id="KW-0378">Hydrolase</keyword>
<accession>A0A5D4T679</accession>
<reference evidence="2 3" key="1">
    <citation type="submission" date="2019-08" db="EMBL/GenBank/DDBJ databases">
        <title>Bacillus genomes from the desert of Cuatro Cienegas, Coahuila.</title>
        <authorList>
            <person name="Olmedo-Alvarez G."/>
        </authorList>
    </citation>
    <scope>NUCLEOTIDE SEQUENCE [LARGE SCALE GENOMIC DNA]</scope>
    <source>
        <strain evidence="2 3">CH98b_3T</strain>
    </source>
</reference>
<name>A0A5D4T679_9BACI</name>
<evidence type="ECO:0000256" key="1">
    <source>
        <dbReference type="ARBA" id="ARBA00022825"/>
    </source>
</evidence>
<dbReference type="AlphaFoldDB" id="A0A5D4T679"/>
<keyword evidence="1" id="KW-0720">Serine protease</keyword>
<dbReference type="OrthoDB" id="189537at2"/>
<comment type="caution">
    <text evidence="2">The sequence shown here is derived from an EMBL/GenBank/DDBJ whole genome shotgun (WGS) entry which is preliminary data.</text>
</comment>
<dbReference type="RefSeq" id="WP_148979891.1">
    <property type="nucleotide sequence ID" value="NZ_JBNILM010000006.1"/>
</dbReference>
<organism evidence="2 3">
    <name type="scientific">Sutcliffiella horikoshii</name>
    <dbReference type="NCBI Taxonomy" id="79883"/>
    <lineage>
        <taxon>Bacteria</taxon>
        <taxon>Bacillati</taxon>
        <taxon>Bacillota</taxon>
        <taxon>Bacilli</taxon>
        <taxon>Bacillales</taxon>
        <taxon>Bacillaceae</taxon>
        <taxon>Sutcliffiella</taxon>
    </lineage>
</organism>
<dbReference type="InterPro" id="IPR009003">
    <property type="entry name" value="Peptidase_S1_PA"/>
</dbReference>
<keyword evidence="1" id="KW-0645">Protease</keyword>
<sequence length="130" mass="14628">MFFMVLLLFLIVSGLVFIKITSIMESKQAPAQMQQTQQTQTQPTKKVVKHEEKRQQLVQPVVKIEEPKAEEVKELIDIIAEAQQQVYTIFTDNSQGSGFLYNSEGIVVTNAHVVEGSVNVVVRTIQGTEH</sequence>
<dbReference type="Gene3D" id="2.40.10.10">
    <property type="entry name" value="Trypsin-like serine proteases"/>
    <property type="match status" value="1"/>
</dbReference>
<evidence type="ECO:0000313" key="3">
    <source>
        <dbReference type="Proteomes" id="UP000324517"/>
    </source>
</evidence>
<dbReference type="InterPro" id="IPR043504">
    <property type="entry name" value="Peptidase_S1_PA_chymotrypsin"/>
</dbReference>
<protein>
    <submittedName>
        <fullName evidence="2">Trypsin-like peptidase domain-containing protein</fullName>
    </submittedName>
</protein>
<dbReference type="SUPFAM" id="SSF50494">
    <property type="entry name" value="Trypsin-like serine proteases"/>
    <property type="match status" value="1"/>
</dbReference>
<dbReference type="Proteomes" id="UP000324517">
    <property type="component" value="Unassembled WGS sequence"/>
</dbReference>
<proteinExistence type="predicted"/>
<gene>
    <name evidence="2" type="ORF">FZC75_15170</name>
</gene>
<dbReference type="EMBL" id="VTET01000008">
    <property type="protein sequence ID" value="TYS69982.1"/>
    <property type="molecule type" value="Genomic_DNA"/>
</dbReference>